<name>K7YGY8_9PROT</name>
<dbReference type="EMBL" id="CP003539">
    <property type="protein sequence ID" value="AFX98825.1"/>
    <property type="molecule type" value="Genomic_DNA"/>
</dbReference>
<dbReference type="HOGENOM" id="CLU_3248752_0_0_5"/>
<dbReference type="KEGG" id="thal:A1OE_637"/>
<protein>
    <submittedName>
        <fullName evidence="1">Uncharacterized protein</fullName>
    </submittedName>
</protein>
<dbReference type="AlphaFoldDB" id="K7YGY8"/>
<accession>K7YGY8</accession>
<sequence length="42" mass="5110">MHYVLRSLIYCFLYDLIYSHWQCLYFIGKTFVSLNLGFLLSK</sequence>
<gene>
    <name evidence="1" type="ORF">A1OE_637</name>
</gene>
<dbReference type="Proteomes" id="UP000010077">
    <property type="component" value="Chromosome"/>
</dbReference>
<reference evidence="1 2" key="1">
    <citation type="journal article" date="2012" name="Proc. Natl. Acad. Sci. U.S.A.">
        <title>Genome streamlining and chemical defense in a coral reef symbiosis.</title>
        <authorList>
            <person name="Kwan J.C."/>
            <person name="Donia M.S."/>
            <person name="Han A.W."/>
            <person name="Hirose E."/>
            <person name="Haygood M.G."/>
            <person name="Schmidt E.W."/>
        </authorList>
    </citation>
    <scope>NUCLEOTIDE SEQUENCE [LARGE SCALE GENOMIC DNA]</scope>
    <source>
        <strain evidence="1 2">L2</strain>
    </source>
</reference>
<proteinExistence type="predicted"/>
<evidence type="ECO:0000313" key="1">
    <source>
        <dbReference type="EMBL" id="AFX98825.1"/>
    </source>
</evidence>
<organism evidence="1 2">
    <name type="scientific">Candidatus Endolissoclinum faulkneri L2</name>
    <dbReference type="NCBI Taxonomy" id="1193729"/>
    <lineage>
        <taxon>Bacteria</taxon>
        <taxon>Pseudomonadati</taxon>
        <taxon>Pseudomonadota</taxon>
        <taxon>Alphaproteobacteria</taxon>
        <taxon>Rhodospirillales</taxon>
        <taxon>Rhodospirillaceae</taxon>
        <taxon>Candidatus Endolissoclinum</taxon>
    </lineage>
</organism>
<keyword evidence="2" id="KW-1185">Reference proteome</keyword>
<evidence type="ECO:0000313" key="2">
    <source>
        <dbReference type="Proteomes" id="UP000010077"/>
    </source>
</evidence>